<keyword evidence="4" id="KW-1185">Reference proteome</keyword>
<reference evidence="2" key="1">
    <citation type="submission" date="2021-02" db="EMBL/GenBank/DDBJ databases">
        <authorList>
            <person name="Nowell W R."/>
        </authorList>
    </citation>
    <scope>NUCLEOTIDE SEQUENCE</scope>
</reference>
<sequence length="96" mass="10774">MCASRIWPIPPGAKQHKLALVIGNTIYESGNSLRNPVHDANDMTTALESIGFKVMKGLDLKYNDMKSQLAEFVRRIEKYDLVLFFFSGHGTQSEVS</sequence>
<evidence type="ECO:0000259" key="1">
    <source>
        <dbReference type="PROSITE" id="PS50208"/>
    </source>
</evidence>
<dbReference type="InterPro" id="IPR052039">
    <property type="entry name" value="Caspase-related_regulators"/>
</dbReference>
<dbReference type="EMBL" id="CAJNOQ010009051">
    <property type="protein sequence ID" value="CAF1214142.1"/>
    <property type="molecule type" value="Genomic_DNA"/>
</dbReference>
<dbReference type="InterPro" id="IPR029030">
    <property type="entry name" value="Caspase-like_dom_sf"/>
</dbReference>
<dbReference type="Proteomes" id="UP000663829">
    <property type="component" value="Unassembled WGS sequence"/>
</dbReference>
<evidence type="ECO:0000313" key="2">
    <source>
        <dbReference type="EMBL" id="CAF1214142.1"/>
    </source>
</evidence>
<evidence type="ECO:0000313" key="4">
    <source>
        <dbReference type="Proteomes" id="UP000663829"/>
    </source>
</evidence>
<dbReference type="PROSITE" id="PS50208">
    <property type="entry name" value="CASPASE_P20"/>
    <property type="match status" value="1"/>
</dbReference>
<dbReference type="Proteomes" id="UP000681722">
    <property type="component" value="Unassembled WGS sequence"/>
</dbReference>
<dbReference type="PANTHER" id="PTHR22576">
    <property type="entry name" value="MUCOSA ASSOCIATED LYMPHOID TISSUE LYMPHOMA TRANSLOCATION PROTEIN 1/PARACASPASE"/>
    <property type="match status" value="1"/>
</dbReference>
<name>A0A814XBR2_9BILA</name>
<dbReference type="SUPFAM" id="SSF52129">
    <property type="entry name" value="Caspase-like"/>
    <property type="match status" value="1"/>
</dbReference>
<proteinExistence type="predicted"/>
<comment type="caution">
    <text evidence="2">The sequence shown here is derived from an EMBL/GenBank/DDBJ whole genome shotgun (WGS) entry which is preliminary data.</text>
</comment>
<accession>A0A814XBR2</accession>
<dbReference type="GO" id="GO:0006508">
    <property type="term" value="P:proteolysis"/>
    <property type="evidence" value="ECO:0007669"/>
    <property type="project" value="InterPro"/>
</dbReference>
<dbReference type="GO" id="GO:0004197">
    <property type="term" value="F:cysteine-type endopeptidase activity"/>
    <property type="evidence" value="ECO:0007669"/>
    <property type="project" value="InterPro"/>
</dbReference>
<dbReference type="OrthoDB" id="417046at2759"/>
<dbReference type="InterPro" id="IPR001309">
    <property type="entry name" value="Pept_C14_p20"/>
</dbReference>
<dbReference type="InterPro" id="IPR011600">
    <property type="entry name" value="Pept_C14_caspase"/>
</dbReference>
<dbReference type="EMBL" id="CAJOBC010009052">
    <property type="protein sequence ID" value="CAF3978099.1"/>
    <property type="molecule type" value="Genomic_DNA"/>
</dbReference>
<organism evidence="2 4">
    <name type="scientific">Didymodactylos carnosus</name>
    <dbReference type="NCBI Taxonomy" id="1234261"/>
    <lineage>
        <taxon>Eukaryota</taxon>
        <taxon>Metazoa</taxon>
        <taxon>Spiralia</taxon>
        <taxon>Gnathifera</taxon>
        <taxon>Rotifera</taxon>
        <taxon>Eurotatoria</taxon>
        <taxon>Bdelloidea</taxon>
        <taxon>Philodinida</taxon>
        <taxon>Philodinidae</taxon>
        <taxon>Didymodactylos</taxon>
    </lineage>
</organism>
<dbReference type="PANTHER" id="PTHR22576:SF37">
    <property type="entry name" value="MUCOSA-ASSOCIATED LYMPHOID TISSUE LYMPHOMA TRANSLOCATION PROTEIN 1"/>
    <property type="match status" value="1"/>
</dbReference>
<dbReference type="Gene3D" id="3.40.50.1460">
    <property type="match status" value="1"/>
</dbReference>
<protein>
    <recommendedName>
        <fullName evidence="1">Caspase family p20 domain-containing protein</fullName>
    </recommendedName>
</protein>
<dbReference type="Pfam" id="PF00656">
    <property type="entry name" value="Peptidase_C14"/>
    <property type="match status" value="1"/>
</dbReference>
<feature type="domain" description="Caspase family p20" evidence="1">
    <location>
        <begin position="15"/>
        <end position="96"/>
    </location>
</feature>
<gene>
    <name evidence="2" type="ORF">GPM918_LOCUS24367</name>
    <name evidence="3" type="ORF">SRO942_LOCUS24366</name>
</gene>
<dbReference type="AlphaFoldDB" id="A0A814XBR2"/>
<evidence type="ECO:0000313" key="3">
    <source>
        <dbReference type="EMBL" id="CAF3978099.1"/>
    </source>
</evidence>